<dbReference type="InterPro" id="IPR043128">
    <property type="entry name" value="Rev_trsase/Diguanyl_cyclase"/>
</dbReference>
<dbReference type="SUPFAM" id="SSF56672">
    <property type="entry name" value="DNA/RNA polymerases"/>
    <property type="match status" value="1"/>
</dbReference>
<evidence type="ECO:0000313" key="2">
    <source>
        <dbReference type="EMBL" id="CAI6377456.1"/>
    </source>
</evidence>
<dbReference type="AlphaFoldDB" id="A0AAV0YE33"/>
<dbReference type="PROSITE" id="PS50878">
    <property type="entry name" value="RT_POL"/>
    <property type="match status" value="1"/>
</dbReference>
<dbReference type="InterPro" id="IPR050951">
    <property type="entry name" value="Retrovirus_Pol_polyprotein"/>
</dbReference>
<dbReference type="Gene3D" id="3.10.10.10">
    <property type="entry name" value="HIV Type 1 Reverse Transcriptase, subunit A, domain 1"/>
    <property type="match status" value="1"/>
</dbReference>
<proteinExistence type="predicted"/>
<organism evidence="2 3">
    <name type="scientific">Macrosiphum euphorbiae</name>
    <name type="common">potato aphid</name>
    <dbReference type="NCBI Taxonomy" id="13131"/>
    <lineage>
        <taxon>Eukaryota</taxon>
        <taxon>Metazoa</taxon>
        <taxon>Ecdysozoa</taxon>
        <taxon>Arthropoda</taxon>
        <taxon>Hexapoda</taxon>
        <taxon>Insecta</taxon>
        <taxon>Pterygota</taxon>
        <taxon>Neoptera</taxon>
        <taxon>Paraneoptera</taxon>
        <taxon>Hemiptera</taxon>
        <taxon>Sternorrhyncha</taxon>
        <taxon>Aphidomorpha</taxon>
        <taxon>Aphidoidea</taxon>
        <taxon>Aphididae</taxon>
        <taxon>Macrosiphini</taxon>
        <taxon>Macrosiphum</taxon>
    </lineage>
</organism>
<dbReference type="CDD" id="cd01647">
    <property type="entry name" value="RT_LTR"/>
    <property type="match status" value="1"/>
</dbReference>
<dbReference type="EMBL" id="CARXXK010001763">
    <property type="protein sequence ID" value="CAI6377456.1"/>
    <property type="molecule type" value="Genomic_DNA"/>
</dbReference>
<name>A0AAV0YE33_9HEMI</name>
<gene>
    <name evidence="2" type="ORF">MEUPH1_LOCUS30712</name>
</gene>
<sequence length="249" mass="28603">MGKFVYEKFKIRLKDDATPIFFKPRQIPFAFKDKVEEQLCRLEKLGVISQVESSEWGSPLVPILKSDGKIRLCVDYKVTVNKFVQDVKYPLPRIEEIFQKVSKGKKFSKIDLSEAYNQLELDEESSKILTWSTHKGLFKIHRLPYGVAPASAIFQKLIEQLFQGHEGVANFLDDIIITGQNNREHLKNLDKVFNILYESGFKVKLSKCEFFKSEIEYLGHIISAEGSRKCENKIRAIVDAPAPCNITQV</sequence>
<dbReference type="InterPro" id="IPR043502">
    <property type="entry name" value="DNA/RNA_pol_sf"/>
</dbReference>
<dbReference type="Gene3D" id="3.30.70.270">
    <property type="match status" value="1"/>
</dbReference>
<feature type="domain" description="Reverse transcriptase" evidence="1">
    <location>
        <begin position="44"/>
        <end position="222"/>
    </location>
</feature>
<dbReference type="Pfam" id="PF00078">
    <property type="entry name" value="RVT_1"/>
    <property type="match status" value="1"/>
</dbReference>
<dbReference type="PANTHER" id="PTHR37984:SF5">
    <property type="entry name" value="PROTEIN NYNRIN-LIKE"/>
    <property type="match status" value="1"/>
</dbReference>
<evidence type="ECO:0000259" key="1">
    <source>
        <dbReference type="PROSITE" id="PS50878"/>
    </source>
</evidence>
<reference evidence="2 3" key="1">
    <citation type="submission" date="2023-01" db="EMBL/GenBank/DDBJ databases">
        <authorList>
            <person name="Whitehead M."/>
        </authorList>
    </citation>
    <scope>NUCLEOTIDE SEQUENCE [LARGE SCALE GENOMIC DNA]</scope>
</reference>
<evidence type="ECO:0000313" key="3">
    <source>
        <dbReference type="Proteomes" id="UP001160148"/>
    </source>
</evidence>
<dbReference type="InterPro" id="IPR000477">
    <property type="entry name" value="RT_dom"/>
</dbReference>
<keyword evidence="3" id="KW-1185">Reference proteome</keyword>
<dbReference type="PANTHER" id="PTHR37984">
    <property type="entry name" value="PROTEIN CBG26694"/>
    <property type="match status" value="1"/>
</dbReference>
<dbReference type="GO" id="GO:0071897">
    <property type="term" value="P:DNA biosynthetic process"/>
    <property type="evidence" value="ECO:0007669"/>
    <property type="project" value="UniProtKB-ARBA"/>
</dbReference>
<comment type="caution">
    <text evidence="2">The sequence shown here is derived from an EMBL/GenBank/DDBJ whole genome shotgun (WGS) entry which is preliminary data.</text>
</comment>
<dbReference type="Proteomes" id="UP001160148">
    <property type="component" value="Unassembled WGS sequence"/>
</dbReference>
<accession>A0AAV0YE33</accession>
<protein>
    <recommendedName>
        <fullName evidence="1">Reverse transcriptase domain-containing protein</fullName>
    </recommendedName>
</protein>